<dbReference type="InterPro" id="IPR036871">
    <property type="entry name" value="PX_dom_sf"/>
</dbReference>
<feature type="compositionally biased region" description="Basic and acidic residues" evidence="2">
    <location>
        <begin position="647"/>
        <end position="656"/>
    </location>
</feature>
<feature type="compositionally biased region" description="Polar residues" evidence="2">
    <location>
        <begin position="673"/>
        <end position="691"/>
    </location>
</feature>
<dbReference type="GO" id="GO:0004331">
    <property type="term" value="F:fructose-2,6-bisphosphate 2-phosphatase activity"/>
    <property type="evidence" value="ECO:0007669"/>
    <property type="project" value="TreeGrafter"/>
</dbReference>
<reference evidence="4 5" key="1">
    <citation type="journal article" date="2011" name="Proc. Natl. Acad. Sci. U.S.A.">
        <title>Niche of harmful alga Aureococcus anophagefferens revealed through ecogenomics.</title>
        <authorList>
            <person name="Gobler C.J."/>
            <person name="Berry D.L."/>
            <person name="Dyhrman S.T."/>
            <person name="Wilhelm S.W."/>
            <person name="Salamov A."/>
            <person name="Lobanov A.V."/>
            <person name="Zhang Y."/>
            <person name="Collier J.L."/>
            <person name="Wurch L.L."/>
            <person name="Kustka A.B."/>
            <person name="Dill B.D."/>
            <person name="Shah M."/>
            <person name="VerBerkmoes N.C."/>
            <person name="Kuo A."/>
            <person name="Terry A."/>
            <person name="Pangilinan J."/>
            <person name="Lindquist E.A."/>
            <person name="Lucas S."/>
            <person name="Paulsen I.T."/>
            <person name="Hattenrath-Lehmann T.K."/>
            <person name="Talmage S.C."/>
            <person name="Walker E.A."/>
            <person name="Koch F."/>
            <person name="Burson A.M."/>
            <person name="Marcoval M.A."/>
            <person name="Tang Y.Z."/>
            <person name="Lecleir G.R."/>
            <person name="Coyne K.J."/>
            <person name="Berg G.M."/>
            <person name="Bertrand E.M."/>
            <person name="Saito M.A."/>
            <person name="Gladyshev V.N."/>
            <person name="Grigoriev I.V."/>
        </authorList>
    </citation>
    <scope>NUCLEOTIDE SEQUENCE [LARGE SCALE GENOMIC DNA]</scope>
    <source>
        <strain evidence="5">CCMP 1984</strain>
    </source>
</reference>
<gene>
    <name evidence="4" type="ORF">AURANDRAFT_71905</name>
</gene>
<dbReference type="GO" id="GO:0043456">
    <property type="term" value="P:regulation of pentose-phosphate shunt"/>
    <property type="evidence" value="ECO:0007669"/>
    <property type="project" value="TreeGrafter"/>
</dbReference>
<feature type="compositionally biased region" description="Basic and acidic residues" evidence="2">
    <location>
        <begin position="726"/>
        <end position="737"/>
    </location>
</feature>
<dbReference type="EMBL" id="GL833132">
    <property type="protein sequence ID" value="EGB07029.1"/>
    <property type="molecule type" value="Genomic_DNA"/>
</dbReference>
<dbReference type="PROSITE" id="PS00175">
    <property type="entry name" value="PG_MUTASE"/>
    <property type="match status" value="1"/>
</dbReference>
<evidence type="ECO:0000313" key="5">
    <source>
        <dbReference type="Proteomes" id="UP000002729"/>
    </source>
</evidence>
<dbReference type="InterPro" id="IPR001683">
    <property type="entry name" value="PX_dom"/>
</dbReference>
<dbReference type="Gene3D" id="3.40.50.300">
    <property type="entry name" value="P-loop containing nucleotide triphosphate hydrolases"/>
    <property type="match status" value="1"/>
</dbReference>
<evidence type="ECO:0000256" key="1">
    <source>
        <dbReference type="ARBA" id="ARBA00022801"/>
    </source>
</evidence>
<dbReference type="InterPro" id="IPR029033">
    <property type="entry name" value="His_PPase_superfam"/>
</dbReference>
<name>F0YDA6_AURAN</name>
<dbReference type="InterPro" id="IPR013078">
    <property type="entry name" value="His_Pase_superF_clade-1"/>
</dbReference>
<feature type="domain" description="PX" evidence="3">
    <location>
        <begin position="122"/>
        <end position="255"/>
    </location>
</feature>
<organism evidence="5">
    <name type="scientific">Aureococcus anophagefferens</name>
    <name type="common">Harmful bloom alga</name>
    <dbReference type="NCBI Taxonomy" id="44056"/>
    <lineage>
        <taxon>Eukaryota</taxon>
        <taxon>Sar</taxon>
        <taxon>Stramenopiles</taxon>
        <taxon>Ochrophyta</taxon>
        <taxon>Pelagophyceae</taxon>
        <taxon>Pelagomonadales</taxon>
        <taxon>Pelagomonadaceae</taxon>
        <taxon>Aureococcus</taxon>
    </lineage>
</organism>
<sequence>MVSIFSGEVNRTWRFCDGGGQHHEVSLYHHPLTGARAALVDHEELEGSLGTSSVFHGSTTTIPFACGGCRGAIHIQRSAFFGFSYACSADGVSVPEATSATADPRRAPGHAGRSGPALRVNSCRVLAHVTTRDHASPSAPIVWYLIETHASKGDEVATTRVHRRFRDFADLDEAITGALAGHHVRNSVPRLPLKKLKLFQDHNDAAFLEARRRDLDGYVAKLVHVPHVWATPPAAPFVGVANNVREYSVVFPERTLGFTLGKSSGAESRENDFPAFVASCRPPDCPVDIRIGDLLSKISGRCVNAIKHSQRPIMLHFLATLGSVPSDPLLRAPGGQAPSGLAPATPDPFAGDFDDNPFAGSLRRAAAVEVWLVRHGETEANAGRITQGQQHGRLTRTGAAQAASLGARLRVEHAARPFDVVLCSDLLRCRQTCSLATRRWRPRPPAFFRTDEGLRERSVGIYEGLPHHAPRAPRPPGVPARAYRVPRGESWEDVNKRARRLLLRLGGTFVSGKGRRDDDEKAPEGAPKKPASGRVSPSKDEPPPPRDDSRLRVLVVTHGGFIMETVNAARGADGRRVPFAENGAYNTAIYKFELTKEPQHDRLCCRVLSMNDASHLHRFRERSSDFDLVDERPALWSGAAGGSDAADGLRRSRDGVSGRSRCGSGSSGGASGTTLNSNWRGCSGTPSSSGADAQAISLSAVPVDPPQTKKRRPNRKSSARRVVKSTTRELERRHPDDALNASARVRRELERTVDAYPKARSDEDALRLARQALAATQHFVLLWQNRIFCAADHLHADKHKIHYMFSLIASMAERAPLPNALFVWDQGARGTGCPPGAPETPCFVIAKVSGYGARGILVPNPYFCHLRFWDDRAGRIRGAAALRPFAGRDPRLFWRGGVTRSCNPGNVARVAAISLTSDDATAFDVRCTSCQPPNSDACGGAFNYTASMRHLADGRNRSLFVEPHDFSRWRHVLNMPGTMGGSYSRHLNHLWNLGSTVVLWDSPAVEWYYPALRDGATHVAVTRASAPAAVRRLTADVGAARRLAAEAADVHDTYLCGDCIEAYWRAALDAVRTRQRQARVLDDGAGSLLHDALHDVDCEALREFVLADDAGAPMDAEHDFFGGHPGTFRALGDWDDLNQRSGSLFVMDELKSYPCVVSHSEMFLNRGGLEWDGATLRGCLRTFAAGGALPGAAAPITAKFQVMLNQTLRQEAEAARGGYAVATGFKWMLSQRAGRHWPWFVELCRDFGVRLVFLLRRNAARQLVSRLLNAEDKARAQAGGLRHSAHPNSESRLDELRSRRVTFRRDQVLEQLQDMREKWDELERLRLYALARGVPSARVVYEDVDADHSLVGNLSDFLLADVGAEERANCAAAFASRPPPQGHEKIHTSSLEDLIVNFKEVWHLLHNTPWRHCLAEEPHPPPDPGAPALRCRALSTTKPVGPVGAVGGGGAPELEEGDAYWWVPYAVMSAIGGLCFWFYRASAAHSNRLEQLDAIGDEVALDGGEREELRDRNAPFLTAAQFAEVCAETRRVLRASAATDGVGYVAFAEAANRFLDRPLEGGHLLDRVAMVANAQDRRDSEDVELGYLFAALSLCCGGDAVERAAALHRVYADGDALPRRDLERLVFWLARSGQIDAKKQVAEGDGSFPVQTYVRKDAATIVADALKESSLDEDSHALTEEDFVVLMTAKAIDFK</sequence>
<dbReference type="Gene3D" id="3.40.50.1240">
    <property type="entry name" value="Phosphoglycerate mutase-like"/>
    <property type="match status" value="1"/>
</dbReference>
<feature type="region of interest" description="Disordered" evidence="2">
    <location>
        <begin position="512"/>
        <end position="549"/>
    </location>
</feature>
<keyword evidence="5" id="KW-1185">Reference proteome</keyword>
<dbReference type="Gene3D" id="3.30.1520.10">
    <property type="entry name" value="Phox-like domain"/>
    <property type="match status" value="1"/>
</dbReference>
<evidence type="ECO:0000256" key="2">
    <source>
        <dbReference type="SAM" id="MobiDB-lite"/>
    </source>
</evidence>
<dbReference type="eggNOG" id="KOG0235">
    <property type="taxonomic scope" value="Eukaryota"/>
</dbReference>
<feature type="compositionally biased region" description="Basic and acidic residues" evidence="2">
    <location>
        <begin position="514"/>
        <end position="527"/>
    </location>
</feature>
<dbReference type="KEGG" id="aaf:AURANDRAFT_71905"/>
<feature type="compositionally biased region" description="Basic residues" evidence="2">
    <location>
        <begin position="708"/>
        <end position="723"/>
    </location>
</feature>
<dbReference type="InParanoid" id="F0YDA6"/>
<dbReference type="CDD" id="cd06093">
    <property type="entry name" value="PX_domain"/>
    <property type="match status" value="1"/>
</dbReference>
<dbReference type="SUPFAM" id="SSF53254">
    <property type="entry name" value="Phosphoglycerate mutase-like"/>
    <property type="match status" value="1"/>
</dbReference>
<dbReference type="InterPro" id="IPR027417">
    <property type="entry name" value="P-loop_NTPase"/>
</dbReference>
<dbReference type="SUPFAM" id="SSF64268">
    <property type="entry name" value="PX domain"/>
    <property type="match status" value="1"/>
</dbReference>
<dbReference type="Pfam" id="PF00300">
    <property type="entry name" value="His_Phos_1"/>
    <property type="match status" value="1"/>
</dbReference>
<dbReference type="CDD" id="cd07067">
    <property type="entry name" value="HP_PGM_like"/>
    <property type="match status" value="1"/>
</dbReference>
<dbReference type="PANTHER" id="PTHR46517">
    <property type="entry name" value="FRUCTOSE-2,6-BISPHOSPHATASE TIGAR"/>
    <property type="match status" value="1"/>
</dbReference>
<dbReference type="InterPro" id="IPR051695">
    <property type="entry name" value="Phosphoglycerate_Mutase"/>
</dbReference>
<keyword evidence="1" id="KW-0378">Hydrolase</keyword>
<dbReference type="OrthoDB" id="203752at2759"/>
<feature type="region of interest" description="Disordered" evidence="2">
    <location>
        <begin position="637"/>
        <end position="739"/>
    </location>
</feature>
<dbReference type="GO" id="GO:0005829">
    <property type="term" value="C:cytosol"/>
    <property type="evidence" value="ECO:0007669"/>
    <property type="project" value="TreeGrafter"/>
</dbReference>
<dbReference type="GO" id="GO:0045820">
    <property type="term" value="P:negative regulation of glycolytic process"/>
    <property type="evidence" value="ECO:0007669"/>
    <property type="project" value="TreeGrafter"/>
</dbReference>
<dbReference type="GeneID" id="20228457"/>
<dbReference type="Pfam" id="PF00787">
    <property type="entry name" value="PX"/>
    <property type="match status" value="1"/>
</dbReference>
<dbReference type="Proteomes" id="UP000002729">
    <property type="component" value="Unassembled WGS sequence"/>
</dbReference>
<dbReference type="GO" id="GO:0035091">
    <property type="term" value="F:phosphatidylinositol binding"/>
    <property type="evidence" value="ECO:0007669"/>
    <property type="project" value="InterPro"/>
</dbReference>
<dbReference type="PANTHER" id="PTHR46517:SF1">
    <property type="entry name" value="FRUCTOSE-2,6-BISPHOSPHATASE TIGAR"/>
    <property type="match status" value="1"/>
</dbReference>
<accession>F0YDA6</accession>
<feature type="compositionally biased region" description="Basic and acidic residues" evidence="2">
    <location>
        <begin position="537"/>
        <end position="549"/>
    </location>
</feature>
<dbReference type="SMART" id="SM00855">
    <property type="entry name" value="PGAM"/>
    <property type="match status" value="1"/>
</dbReference>
<protein>
    <recommendedName>
        <fullName evidence="3">PX domain-containing protein</fullName>
    </recommendedName>
</protein>
<proteinExistence type="predicted"/>
<dbReference type="PROSITE" id="PS50195">
    <property type="entry name" value="PX"/>
    <property type="match status" value="1"/>
</dbReference>
<dbReference type="RefSeq" id="XP_009038266.1">
    <property type="nucleotide sequence ID" value="XM_009040018.1"/>
</dbReference>
<evidence type="ECO:0000259" key="3">
    <source>
        <dbReference type="PROSITE" id="PS50195"/>
    </source>
</evidence>
<dbReference type="InterPro" id="IPR001345">
    <property type="entry name" value="PG/BPGM_mutase_AS"/>
</dbReference>
<evidence type="ECO:0000313" key="4">
    <source>
        <dbReference type="EMBL" id="EGB07029.1"/>
    </source>
</evidence>